<dbReference type="OrthoDB" id="424753at2759"/>
<protein>
    <submittedName>
        <fullName evidence="1">Uncharacterized protein</fullName>
    </submittedName>
</protein>
<dbReference type="Proteomes" id="UP000507470">
    <property type="component" value="Unassembled WGS sequence"/>
</dbReference>
<accession>A0A6J8BI74</accession>
<name>A0A6J8BI74_MYTCO</name>
<proteinExistence type="predicted"/>
<evidence type="ECO:0000313" key="2">
    <source>
        <dbReference type="Proteomes" id="UP000507470"/>
    </source>
</evidence>
<organism evidence="1 2">
    <name type="scientific">Mytilus coruscus</name>
    <name type="common">Sea mussel</name>
    <dbReference type="NCBI Taxonomy" id="42192"/>
    <lineage>
        <taxon>Eukaryota</taxon>
        <taxon>Metazoa</taxon>
        <taxon>Spiralia</taxon>
        <taxon>Lophotrochozoa</taxon>
        <taxon>Mollusca</taxon>
        <taxon>Bivalvia</taxon>
        <taxon>Autobranchia</taxon>
        <taxon>Pteriomorphia</taxon>
        <taxon>Mytilida</taxon>
        <taxon>Mytiloidea</taxon>
        <taxon>Mytilidae</taxon>
        <taxon>Mytilinae</taxon>
        <taxon>Mytilus</taxon>
    </lineage>
</organism>
<dbReference type="EMBL" id="CACVKT020003209">
    <property type="protein sequence ID" value="CAC5382349.1"/>
    <property type="molecule type" value="Genomic_DNA"/>
</dbReference>
<reference evidence="1 2" key="1">
    <citation type="submission" date="2020-06" db="EMBL/GenBank/DDBJ databases">
        <authorList>
            <person name="Li R."/>
            <person name="Bekaert M."/>
        </authorList>
    </citation>
    <scope>NUCLEOTIDE SEQUENCE [LARGE SCALE GENOMIC DNA]</scope>
    <source>
        <strain evidence="2">wild</strain>
    </source>
</reference>
<evidence type="ECO:0000313" key="1">
    <source>
        <dbReference type="EMBL" id="CAC5382349.1"/>
    </source>
</evidence>
<dbReference type="AlphaFoldDB" id="A0A6J8BI74"/>
<gene>
    <name evidence="1" type="ORF">MCOR_18189</name>
</gene>
<sequence>MLIVVMEILDGKKLRTVVHSKGDIESYVGCEIEHLERGEYNIACLAFKHLDGGKHGSRVQRDFVLTIHSTQNIVVEENDSISAGYTHYLADTLIQLAVDEGKQKNLKQTNANTYSLSLDGNIFIVENTDEKQYTSIQEDFSNSRNLMSTRGFMFTQDVIPPGNRQLICLLTRIDNRSGYSYHSTSYRISDSSTLEHYGDKTKSHKPEISRELECLHIPRPIR</sequence>
<keyword evidence="2" id="KW-1185">Reference proteome</keyword>